<dbReference type="EMBL" id="LOHZ01000022">
    <property type="protein sequence ID" value="KYO67323.1"/>
    <property type="molecule type" value="Genomic_DNA"/>
</dbReference>
<comment type="function">
    <text evidence="2">CRISPR (clustered regularly interspaced short palindromic repeat) is an adaptive immune system that provides protection against mobile genetic elements (viruses, transposable elements and conjugative plasmids). CRISPR clusters contain spacers, sequences complementary to antecedent mobile elements, and target invading nucleic acids. CRISPR clusters are transcribed and processed into CRISPR RNA (crRNA).</text>
</comment>
<evidence type="ECO:0000256" key="1">
    <source>
        <dbReference type="ARBA" id="ARBA00023118"/>
    </source>
</evidence>
<name>A0A162MTV6_9FIRM</name>
<dbReference type="AlphaFoldDB" id="A0A162MTV6"/>
<gene>
    <name evidence="3" type="primary">devR</name>
    <name evidence="3" type="ORF">ATZ99_06090</name>
</gene>
<evidence type="ECO:0000256" key="2">
    <source>
        <dbReference type="ARBA" id="ARBA00025626"/>
    </source>
</evidence>
<organism evidence="3 4">
    <name type="scientific">Thermovenabulum gondwanense</name>
    <dbReference type="NCBI Taxonomy" id="520767"/>
    <lineage>
        <taxon>Bacteria</taxon>
        <taxon>Bacillati</taxon>
        <taxon>Bacillota</taxon>
        <taxon>Clostridia</taxon>
        <taxon>Thermosediminibacterales</taxon>
        <taxon>Thermosediminibacteraceae</taxon>
        <taxon>Thermovenabulum</taxon>
    </lineage>
</organism>
<dbReference type="NCBIfam" id="TIGR02585">
    <property type="entry name" value="cas_Cst2_DevR"/>
    <property type="match status" value="1"/>
</dbReference>
<dbReference type="PATRIC" id="fig|520767.4.peg.627"/>
<proteinExistence type="predicted"/>
<reference evidence="3 4" key="1">
    <citation type="submission" date="2015-12" db="EMBL/GenBank/DDBJ databases">
        <title>Draft genome of Thermovenabulum gondwanense isolated from a red thermophilic microbial mat colonisisng an outflow channel of a bore well.</title>
        <authorList>
            <person name="Patel B.K."/>
        </authorList>
    </citation>
    <scope>NUCLEOTIDE SEQUENCE [LARGE SCALE GENOMIC DNA]</scope>
    <source>
        <strain evidence="3 4">R270</strain>
    </source>
</reference>
<protein>
    <submittedName>
        <fullName evidence="3">CRISPR-associated protein Cas7/Cst2/DevR</fullName>
    </submittedName>
</protein>
<dbReference type="OrthoDB" id="9781560at2"/>
<dbReference type="NCBIfam" id="TIGR01875">
    <property type="entry name" value="cas_MJ0381"/>
    <property type="match status" value="1"/>
</dbReference>
<dbReference type="InterPro" id="IPR010154">
    <property type="entry name" value="CRISPR-assoc_Cas7/Cst2/DevR"/>
</dbReference>
<dbReference type="Proteomes" id="UP000075737">
    <property type="component" value="Unassembled WGS sequence"/>
</dbReference>
<dbReference type="STRING" id="520767.ATZ99_06090"/>
<accession>A0A162MTV6</accession>
<evidence type="ECO:0000313" key="4">
    <source>
        <dbReference type="Proteomes" id="UP000075737"/>
    </source>
</evidence>
<sequence>MNKNGGITFTVVFEGMSLNYGESLGNISELKKLTRENKVYTYMSRQALRYEKFRFILENERCNLTPVTGNEQVIQFAKEANIKEYPEIDLFGYMKTSGQGQNSQNRTAVVKITPAISLEEYKNDIEFATNLNLAQRAVAQGIKANPNPFQLEQHKSLYTYTVSIDLDRLGRDFNEKGELLEEIDIQEKINRVNMILDAVKFLSRDIKGRKENLSPLFIIGGLYPIKNPFFLNRIKLVKNEEGYGIDSKLIKSTCELTLPDKNKVKDYTLIGILEGYFANEGEFKNLLQGSCGSIDFFFEALKDRTKKYYKEGTI</sequence>
<dbReference type="RefSeq" id="WP_068747776.1">
    <property type="nucleotide sequence ID" value="NZ_LOHZ01000022.1"/>
</dbReference>
<dbReference type="InterPro" id="IPR013414">
    <property type="entry name" value="Cas7/Cst2/DevR_sub_I-B/Tneap"/>
</dbReference>
<keyword evidence="1" id="KW-0051">Antiviral defense</keyword>
<keyword evidence="4" id="KW-1185">Reference proteome</keyword>
<dbReference type="Pfam" id="PF01905">
    <property type="entry name" value="DevR"/>
    <property type="match status" value="1"/>
</dbReference>
<dbReference type="GO" id="GO:0051607">
    <property type="term" value="P:defense response to virus"/>
    <property type="evidence" value="ECO:0007669"/>
    <property type="project" value="UniProtKB-KW"/>
</dbReference>
<evidence type="ECO:0000313" key="3">
    <source>
        <dbReference type="EMBL" id="KYO67323.1"/>
    </source>
</evidence>
<comment type="caution">
    <text evidence="3">The sequence shown here is derived from an EMBL/GenBank/DDBJ whole genome shotgun (WGS) entry which is preliminary data.</text>
</comment>